<keyword evidence="12" id="KW-0460">Magnesium</keyword>
<feature type="domain" description="Protein kinase" evidence="22">
    <location>
        <begin position="33"/>
        <end position="395"/>
    </location>
</feature>
<dbReference type="EMBL" id="JAODAN010000007">
    <property type="protein sequence ID" value="KAK1923281.1"/>
    <property type="molecule type" value="Genomic_DNA"/>
</dbReference>
<evidence type="ECO:0000313" key="23">
    <source>
        <dbReference type="EMBL" id="KAK1923281.1"/>
    </source>
</evidence>
<evidence type="ECO:0000259" key="22">
    <source>
        <dbReference type="PROSITE" id="PS50011"/>
    </source>
</evidence>
<evidence type="ECO:0000256" key="2">
    <source>
        <dbReference type="ARBA" id="ARBA00006485"/>
    </source>
</evidence>
<dbReference type="GO" id="GO:0005524">
    <property type="term" value="F:ATP binding"/>
    <property type="evidence" value="ECO:0007669"/>
    <property type="project" value="UniProtKB-KW"/>
</dbReference>
<comment type="catalytic activity">
    <reaction evidence="20">
        <text>[DNA-directed RNA polymerase] + ATP = phospho-[DNA-directed RNA polymerase] + ADP + H(+)</text>
        <dbReference type="Rhea" id="RHEA:10216"/>
        <dbReference type="Rhea" id="RHEA-COMP:11321"/>
        <dbReference type="Rhea" id="RHEA-COMP:11322"/>
        <dbReference type="ChEBI" id="CHEBI:15378"/>
        <dbReference type="ChEBI" id="CHEBI:30616"/>
        <dbReference type="ChEBI" id="CHEBI:43176"/>
        <dbReference type="ChEBI" id="CHEBI:68546"/>
        <dbReference type="ChEBI" id="CHEBI:456216"/>
        <dbReference type="EC" id="2.7.11.23"/>
    </reaction>
</comment>
<evidence type="ECO:0000256" key="13">
    <source>
        <dbReference type="ARBA" id="ARBA00023015"/>
    </source>
</evidence>
<dbReference type="GO" id="GO:0016592">
    <property type="term" value="C:mediator complex"/>
    <property type="evidence" value="ECO:0007669"/>
    <property type="project" value="TreeGrafter"/>
</dbReference>
<dbReference type="GO" id="GO:0004693">
    <property type="term" value="F:cyclin-dependent protein serine/threonine kinase activity"/>
    <property type="evidence" value="ECO:0007669"/>
    <property type="project" value="UniProtKB-EC"/>
</dbReference>
<protein>
    <recommendedName>
        <fullName evidence="17">Cyclin-dependent kinase 8</fullName>
        <ecNumber evidence="4">2.7.11.22</ecNumber>
        <ecNumber evidence="3">2.7.11.23</ecNumber>
    </recommendedName>
</protein>
<dbReference type="SUPFAM" id="SSF56112">
    <property type="entry name" value="Protein kinase-like (PK-like)"/>
    <property type="match status" value="1"/>
</dbReference>
<evidence type="ECO:0000256" key="21">
    <source>
        <dbReference type="SAM" id="MobiDB-lite"/>
    </source>
</evidence>
<reference evidence="23" key="1">
    <citation type="submission" date="2023-02" db="EMBL/GenBank/DDBJ databases">
        <title>Identification and recombinant expression of a fungal hydrolase from Papiliotrema laurentii that hydrolyzes apple cutin and clears colloidal polyester polyurethane.</title>
        <authorList>
            <consortium name="DOE Joint Genome Institute"/>
            <person name="Roman V.A."/>
            <person name="Bojanowski C."/>
            <person name="Crable B.R."/>
            <person name="Wagner D.N."/>
            <person name="Hung C.S."/>
            <person name="Nadeau L.J."/>
            <person name="Schratz L."/>
            <person name="Haridas S."/>
            <person name="Pangilinan J."/>
            <person name="Lipzen A."/>
            <person name="Na H."/>
            <person name="Yan M."/>
            <person name="Ng V."/>
            <person name="Grigoriev I.V."/>
            <person name="Spatafora J.W."/>
            <person name="Barlow D."/>
            <person name="Biffinger J."/>
            <person name="Kelley-Loughnane N."/>
            <person name="Varaljay V.A."/>
            <person name="Crookes-Goodson W.J."/>
        </authorList>
    </citation>
    <scope>NUCLEOTIDE SEQUENCE</scope>
    <source>
        <strain evidence="23">5307AH</strain>
    </source>
</reference>
<dbReference type="PANTHER" id="PTHR24056">
    <property type="entry name" value="CELL DIVISION PROTEIN KINASE"/>
    <property type="match status" value="1"/>
</dbReference>
<evidence type="ECO:0000256" key="17">
    <source>
        <dbReference type="ARBA" id="ARBA00041823"/>
    </source>
</evidence>
<comment type="catalytic activity">
    <reaction evidence="19">
        <text>L-seryl-[protein] + ATP = O-phospho-L-seryl-[protein] + ADP + H(+)</text>
        <dbReference type="Rhea" id="RHEA:17989"/>
        <dbReference type="Rhea" id="RHEA-COMP:9863"/>
        <dbReference type="Rhea" id="RHEA-COMP:11604"/>
        <dbReference type="ChEBI" id="CHEBI:15378"/>
        <dbReference type="ChEBI" id="CHEBI:29999"/>
        <dbReference type="ChEBI" id="CHEBI:30616"/>
        <dbReference type="ChEBI" id="CHEBI:83421"/>
        <dbReference type="ChEBI" id="CHEBI:456216"/>
        <dbReference type="EC" id="2.7.11.22"/>
    </reaction>
</comment>
<evidence type="ECO:0000256" key="15">
    <source>
        <dbReference type="ARBA" id="ARBA00023163"/>
    </source>
</evidence>
<gene>
    <name evidence="23" type="ORF">DB88DRAFT_494478</name>
</gene>
<dbReference type="PANTHER" id="PTHR24056:SF495">
    <property type="entry name" value="CYCLIN-DEPENDENT KINASE 8-RELATED"/>
    <property type="match status" value="1"/>
</dbReference>
<keyword evidence="13" id="KW-0805">Transcription regulation</keyword>
<evidence type="ECO:0000256" key="18">
    <source>
        <dbReference type="ARBA" id="ARBA00047811"/>
    </source>
</evidence>
<evidence type="ECO:0000256" key="5">
    <source>
        <dbReference type="ARBA" id="ARBA00022491"/>
    </source>
</evidence>
<dbReference type="AlphaFoldDB" id="A0AAD9CWC6"/>
<evidence type="ECO:0000256" key="10">
    <source>
        <dbReference type="ARBA" id="ARBA00022777"/>
    </source>
</evidence>
<evidence type="ECO:0000256" key="4">
    <source>
        <dbReference type="ARBA" id="ARBA00012425"/>
    </source>
</evidence>
<dbReference type="EC" id="2.7.11.22" evidence="4"/>
<keyword evidence="9" id="KW-0547">Nucleotide-binding</keyword>
<dbReference type="GO" id="GO:0046872">
    <property type="term" value="F:metal ion binding"/>
    <property type="evidence" value="ECO:0007669"/>
    <property type="project" value="UniProtKB-KW"/>
</dbReference>
<dbReference type="Gene3D" id="3.30.200.20">
    <property type="entry name" value="Phosphorylase Kinase, domain 1"/>
    <property type="match status" value="1"/>
</dbReference>
<proteinExistence type="inferred from homology"/>
<keyword evidence="10 23" id="KW-0418">Kinase</keyword>
<keyword evidence="14" id="KW-0010">Activator</keyword>
<dbReference type="Proteomes" id="UP001182556">
    <property type="component" value="Unassembled WGS sequence"/>
</dbReference>
<organism evidence="23 24">
    <name type="scientific">Papiliotrema laurentii</name>
    <name type="common">Cryptococcus laurentii</name>
    <dbReference type="NCBI Taxonomy" id="5418"/>
    <lineage>
        <taxon>Eukaryota</taxon>
        <taxon>Fungi</taxon>
        <taxon>Dikarya</taxon>
        <taxon>Basidiomycota</taxon>
        <taxon>Agaricomycotina</taxon>
        <taxon>Tremellomycetes</taxon>
        <taxon>Tremellales</taxon>
        <taxon>Rhynchogastremaceae</taxon>
        <taxon>Papiliotrema</taxon>
    </lineage>
</organism>
<dbReference type="GO" id="GO:0008353">
    <property type="term" value="F:RNA polymerase II CTD heptapeptide repeat kinase activity"/>
    <property type="evidence" value="ECO:0007669"/>
    <property type="project" value="UniProtKB-EC"/>
</dbReference>
<feature type="compositionally biased region" description="Polar residues" evidence="21">
    <location>
        <begin position="406"/>
        <end position="415"/>
    </location>
</feature>
<evidence type="ECO:0000256" key="19">
    <source>
        <dbReference type="ARBA" id="ARBA00048367"/>
    </source>
</evidence>
<dbReference type="InterPro" id="IPR000719">
    <property type="entry name" value="Prot_kinase_dom"/>
</dbReference>
<keyword evidence="24" id="KW-1185">Reference proteome</keyword>
<evidence type="ECO:0000256" key="14">
    <source>
        <dbReference type="ARBA" id="ARBA00023159"/>
    </source>
</evidence>
<evidence type="ECO:0000256" key="12">
    <source>
        <dbReference type="ARBA" id="ARBA00022842"/>
    </source>
</evidence>
<keyword evidence="15" id="KW-0804">Transcription</keyword>
<evidence type="ECO:0000256" key="6">
    <source>
        <dbReference type="ARBA" id="ARBA00022527"/>
    </source>
</evidence>
<comment type="caution">
    <text evidence="23">The sequence shown here is derived from an EMBL/GenBank/DDBJ whole genome shotgun (WGS) entry which is preliminary data.</text>
</comment>
<keyword evidence="16" id="KW-0539">Nucleus</keyword>
<comment type="subcellular location">
    <subcellularLocation>
        <location evidence="1">Nucleus</location>
    </subcellularLocation>
</comment>
<evidence type="ECO:0000256" key="20">
    <source>
        <dbReference type="ARBA" id="ARBA00049280"/>
    </source>
</evidence>
<evidence type="ECO:0000313" key="24">
    <source>
        <dbReference type="Proteomes" id="UP001182556"/>
    </source>
</evidence>
<dbReference type="Gene3D" id="1.10.510.10">
    <property type="entry name" value="Transferase(Phosphotransferase) domain 1"/>
    <property type="match status" value="1"/>
</dbReference>
<feature type="region of interest" description="Disordered" evidence="21">
    <location>
        <begin position="406"/>
        <end position="466"/>
    </location>
</feature>
<dbReference type="PROSITE" id="PS50011">
    <property type="entry name" value="PROTEIN_KINASE_DOM"/>
    <property type="match status" value="1"/>
</dbReference>
<comment type="catalytic activity">
    <reaction evidence="18">
        <text>L-threonyl-[protein] + ATP = O-phospho-L-threonyl-[protein] + ADP + H(+)</text>
        <dbReference type="Rhea" id="RHEA:46608"/>
        <dbReference type="Rhea" id="RHEA-COMP:11060"/>
        <dbReference type="Rhea" id="RHEA-COMP:11605"/>
        <dbReference type="ChEBI" id="CHEBI:15378"/>
        <dbReference type="ChEBI" id="CHEBI:30013"/>
        <dbReference type="ChEBI" id="CHEBI:30616"/>
        <dbReference type="ChEBI" id="CHEBI:61977"/>
        <dbReference type="ChEBI" id="CHEBI:456216"/>
        <dbReference type="EC" id="2.7.11.22"/>
    </reaction>
</comment>
<dbReference type="PROSITE" id="PS00108">
    <property type="entry name" value="PROTEIN_KINASE_ST"/>
    <property type="match status" value="1"/>
</dbReference>
<sequence>MSTLTAPPGGPVDPMLAYRAKRDRERRTVLKTYKILGFISSGTYGRVYKAILLPPPAKAKTASSITPSTRSALQLPPGKMDASMVYGDPLNNPEMCMRPGDLSAKEGDVFAIKKFKPDKEGDVQTYAGISQSGAREIMLNRELHHRNLVALREVILEDKAIYMVFEYAEHDFLQIIHHHSQTVRSPIPPTTLRRLLHQLLCGVHFLHSNFCLHRDLKPANILVTSAGVVKIGDLGLARLWHKPLASGGLFGGDKVVVTIWYRAPELILGAKHYTAAIDLWAIGCIYAELLSLRPIFKGDEAKLDSKKTLPFQRDQMGKICEVLGPVKPEHWPGIVHMPEYKTYLNLGPYNTTSPLPAWYHSRSSSAHGYDLLCRLFEWDPAKRITARECLGHPWFQEDGGVNSKSVFEGSTTTYPTRRVTHEDNGDAKMGSLPPSLGGQRLPSSSNFRPATNPIVNAPGTKRTKLR</sequence>
<dbReference type="EC" id="2.7.11.23" evidence="3"/>
<dbReference type="FunFam" id="1.10.510.10:FF:000408">
    <property type="entry name" value="Serine/threonine-protein kinase SSN3"/>
    <property type="match status" value="1"/>
</dbReference>
<dbReference type="Pfam" id="PF00069">
    <property type="entry name" value="Pkinase"/>
    <property type="match status" value="1"/>
</dbReference>
<name>A0AAD9CWC6_PAPLA</name>
<dbReference type="InterPro" id="IPR008271">
    <property type="entry name" value="Ser/Thr_kinase_AS"/>
</dbReference>
<keyword evidence="5" id="KW-0678">Repressor</keyword>
<evidence type="ECO:0000256" key="7">
    <source>
        <dbReference type="ARBA" id="ARBA00022679"/>
    </source>
</evidence>
<evidence type="ECO:0000256" key="1">
    <source>
        <dbReference type="ARBA" id="ARBA00004123"/>
    </source>
</evidence>
<dbReference type="SMART" id="SM00220">
    <property type="entry name" value="S_TKc"/>
    <property type="match status" value="1"/>
</dbReference>
<evidence type="ECO:0000256" key="3">
    <source>
        <dbReference type="ARBA" id="ARBA00012409"/>
    </source>
</evidence>
<keyword evidence="7" id="KW-0808">Transferase</keyword>
<accession>A0AAD9CWC6</accession>
<dbReference type="CDD" id="cd07842">
    <property type="entry name" value="STKc_CDK8_like"/>
    <property type="match status" value="1"/>
</dbReference>
<keyword evidence="8" id="KW-0479">Metal-binding</keyword>
<evidence type="ECO:0000256" key="8">
    <source>
        <dbReference type="ARBA" id="ARBA00022723"/>
    </source>
</evidence>
<evidence type="ECO:0000256" key="16">
    <source>
        <dbReference type="ARBA" id="ARBA00023242"/>
    </source>
</evidence>
<dbReference type="InterPro" id="IPR011009">
    <property type="entry name" value="Kinase-like_dom_sf"/>
</dbReference>
<keyword evidence="11" id="KW-0067">ATP-binding</keyword>
<evidence type="ECO:0000256" key="11">
    <source>
        <dbReference type="ARBA" id="ARBA00022840"/>
    </source>
</evidence>
<keyword evidence="6" id="KW-0723">Serine/threonine-protein kinase</keyword>
<dbReference type="InterPro" id="IPR050108">
    <property type="entry name" value="CDK"/>
</dbReference>
<evidence type="ECO:0000256" key="9">
    <source>
        <dbReference type="ARBA" id="ARBA00022741"/>
    </source>
</evidence>
<comment type="similarity">
    <text evidence="2">Belongs to the protein kinase superfamily. CMGC Ser/Thr protein kinase family. CDC2/CDKX subfamily.</text>
</comment>